<dbReference type="Gene3D" id="1.10.10.60">
    <property type="entry name" value="Homeodomain-like"/>
    <property type="match status" value="1"/>
</dbReference>
<dbReference type="PANTHER" id="PTHR30055">
    <property type="entry name" value="HTH-TYPE TRANSCRIPTIONAL REGULATOR RUTR"/>
    <property type="match status" value="1"/>
</dbReference>
<dbReference type="PRINTS" id="PR00455">
    <property type="entry name" value="HTHTETR"/>
</dbReference>
<dbReference type="EMBL" id="SODF01000002">
    <property type="protein sequence ID" value="TDW18172.1"/>
    <property type="molecule type" value="Genomic_DNA"/>
</dbReference>
<dbReference type="Proteomes" id="UP000295447">
    <property type="component" value="Unassembled WGS sequence"/>
</dbReference>
<comment type="caution">
    <text evidence="4">The sequence shown here is derived from an EMBL/GenBank/DDBJ whole genome shotgun (WGS) entry which is preliminary data.</text>
</comment>
<dbReference type="GO" id="GO:0003700">
    <property type="term" value="F:DNA-binding transcription factor activity"/>
    <property type="evidence" value="ECO:0007669"/>
    <property type="project" value="TreeGrafter"/>
</dbReference>
<protein>
    <submittedName>
        <fullName evidence="4">TetR family transcriptional regulator</fullName>
    </submittedName>
</protein>
<evidence type="ECO:0000313" key="5">
    <source>
        <dbReference type="Proteomes" id="UP000295447"/>
    </source>
</evidence>
<dbReference type="OrthoDB" id="3210235at2"/>
<dbReference type="SUPFAM" id="SSF46689">
    <property type="entry name" value="Homeodomain-like"/>
    <property type="match status" value="1"/>
</dbReference>
<organism evidence="4 5">
    <name type="scientific">Kribbella kalugense</name>
    <dbReference type="NCBI Taxonomy" id="2512221"/>
    <lineage>
        <taxon>Bacteria</taxon>
        <taxon>Bacillati</taxon>
        <taxon>Actinomycetota</taxon>
        <taxon>Actinomycetes</taxon>
        <taxon>Propionibacteriales</taxon>
        <taxon>Kribbellaceae</taxon>
        <taxon>Kribbella</taxon>
    </lineage>
</organism>
<evidence type="ECO:0000313" key="4">
    <source>
        <dbReference type="EMBL" id="TDW18172.1"/>
    </source>
</evidence>
<reference evidence="4 5" key="1">
    <citation type="submission" date="2019-03" db="EMBL/GenBank/DDBJ databases">
        <title>Genomic Encyclopedia of Type Strains, Phase III (KMG-III): the genomes of soil and plant-associated and newly described type strains.</title>
        <authorList>
            <person name="Whitman W."/>
        </authorList>
    </citation>
    <scope>NUCLEOTIDE SEQUENCE [LARGE SCALE GENOMIC DNA]</scope>
    <source>
        <strain evidence="4 5">VKM Ac-2570</strain>
    </source>
</reference>
<keyword evidence="5" id="KW-1185">Reference proteome</keyword>
<dbReference type="InterPro" id="IPR036271">
    <property type="entry name" value="Tet_transcr_reg_TetR-rel_C_sf"/>
</dbReference>
<evidence type="ECO:0000256" key="2">
    <source>
        <dbReference type="PROSITE-ProRule" id="PRU00335"/>
    </source>
</evidence>
<keyword evidence="1 2" id="KW-0238">DNA-binding</keyword>
<dbReference type="InterPro" id="IPR041678">
    <property type="entry name" value="TetR_C_16"/>
</dbReference>
<dbReference type="Pfam" id="PF00440">
    <property type="entry name" value="TetR_N"/>
    <property type="match status" value="1"/>
</dbReference>
<gene>
    <name evidence="4" type="ORF">EV650_4755</name>
</gene>
<dbReference type="InterPro" id="IPR050109">
    <property type="entry name" value="HTH-type_TetR-like_transc_reg"/>
</dbReference>
<dbReference type="Gene3D" id="1.10.357.10">
    <property type="entry name" value="Tetracycline Repressor, domain 2"/>
    <property type="match status" value="1"/>
</dbReference>
<proteinExistence type="predicted"/>
<dbReference type="InterPro" id="IPR009057">
    <property type="entry name" value="Homeodomain-like_sf"/>
</dbReference>
<accession>A0A4R7ZL04</accession>
<name>A0A4R7ZL04_9ACTN</name>
<evidence type="ECO:0000256" key="1">
    <source>
        <dbReference type="ARBA" id="ARBA00023125"/>
    </source>
</evidence>
<sequence length="187" mass="20662">MNSVNETTRDRRRIETQERILAEARRLFAEAGYDRTTIRAIAAAAQVDPGLVMHYYGNKQQLFARAAETKSQAVLDGTADEIAEQLLDRLRQSLIEEPVASLAVLRSMLTHPDAADEVRENAQLRGSTFSKVIPGDDGELRVDVVSAVLIGVVLGRHLLKLDHLADADPDKIIELLRPAVESLTRAE</sequence>
<dbReference type="PROSITE" id="PS50977">
    <property type="entry name" value="HTH_TETR_2"/>
    <property type="match status" value="1"/>
</dbReference>
<dbReference type="PANTHER" id="PTHR30055:SF235">
    <property type="entry name" value="TRANSCRIPTIONAL REGULATORY PROTEIN"/>
    <property type="match status" value="1"/>
</dbReference>
<dbReference type="Pfam" id="PF17920">
    <property type="entry name" value="TetR_C_16"/>
    <property type="match status" value="1"/>
</dbReference>
<dbReference type="InterPro" id="IPR001647">
    <property type="entry name" value="HTH_TetR"/>
</dbReference>
<evidence type="ECO:0000259" key="3">
    <source>
        <dbReference type="PROSITE" id="PS50977"/>
    </source>
</evidence>
<dbReference type="AlphaFoldDB" id="A0A4R7ZL04"/>
<feature type="DNA-binding region" description="H-T-H motif" evidence="2">
    <location>
        <begin position="37"/>
        <end position="56"/>
    </location>
</feature>
<dbReference type="SUPFAM" id="SSF48498">
    <property type="entry name" value="Tetracyclin repressor-like, C-terminal domain"/>
    <property type="match status" value="1"/>
</dbReference>
<dbReference type="GO" id="GO:0000976">
    <property type="term" value="F:transcription cis-regulatory region binding"/>
    <property type="evidence" value="ECO:0007669"/>
    <property type="project" value="TreeGrafter"/>
</dbReference>
<feature type="domain" description="HTH tetR-type" evidence="3">
    <location>
        <begin position="14"/>
        <end position="74"/>
    </location>
</feature>